<comment type="caution">
    <text evidence="14">The sequence shown here is derived from an EMBL/GenBank/DDBJ whole genome shotgun (WGS) entry which is preliminary data.</text>
</comment>
<keyword evidence="5 12" id="KW-1133">Transmembrane helix</keyword>
<evidence type="ECO:0000256" key="3">
    <source>
        <dbReference type="ARBA" id="ARBA00022448"/>
    </source>
</evidence>
<evidence type="ECO:0000256" key="7">
    <source>
        <dbReference type="ARBA" id="ARBA00023136"/>
    </source>
</evidence>
<accession>A0A9J6CXZ4</accession>
<feature type="domain" description="Ionotropic glutamate receptor C-terminal" evidence="13">
    <location>
        <begin position="6"/>
        <end position="161"/>
    </location>
</feature>
<evidence type="ECO:0000313" key="14">
    <source>
        <dbReference type="EMBL" id="KAH7950702.1"/>
    </source>
</evidence>
<evidence type="ECO:0000313" key="15">
    <source>
        <dbReference type="Proteomes" id="UP000821866"/>
    </source>
</evidence>
<feature type="transmembrane region" description="Helical" evidence="12">
    <location>
        <begin position="184"/>
        <end position="209"/>
    </location>
</feature>
<keyword evidence="7 12" id="KW-0472">Membrane</keyword>
<organism evidence="14 15">
    <name type="scientific">Rhipicephalus microplus</name>
    <name type="common">Cattle tick</name>
    <name type="synonym">Boophilus microplus</name>
    <dbReference type="NCBI Taxonomy" id="6941"/>
    <lineage>
        <taxon>Eukaryota</taxon>
        <taxon>Metazoa</taxon>
        <taxon>Ecdysozoa</taxon>
        <taxon>Arthropoda</taxon>
        <taxon>Chelicerata</taxon>
        <taxon>Arachnida</taxon>
        <taxon>Acari</taxon>
        <taxon>Parasitiformes</taxon>
        <taxon>Ixodida</taxon>
        <taxon>Ixodoidea</taxon>
        <taxon>Ixodidae</taxon>
        <taxon>Rhipicephalinae</taxon>
        <taxon>Rhipicephalus</taxon>
        <taxon>Boophilus</taxon>
    </lineage>
</organism>
<dbReference type="VEuPathDB" id="VectorBase:LOC119185985"/>
<keyword evidence="11" id="KW-0407">Ion channel</keyword>
<dbReference type="SUPFAM" id="SSF53850">
    <property type="entry name" value="Periplasmic binding protein-like II"/>
    <property type="match status" value="1"/>
</dbReference>
<proteinExistence type="inferred from homology"/>
<comment type="similarity">
    <text evidence="2">Belongs to the glutamate-gated ion channel (TC 1.A.10.1) family.</text>
</comment>
<evidence type="ECO:0000256" key="6">
    <source>
        <dbReference type="ARBA" id="ARBA00023065"/>
    </source>
</evidence>
<evidence type="ECO:0000256" key="8">
    <source>
        <dbReference type="ARBA" id="ARBA00023170"/>
    </source>
</evidence>
<keyword evidence="8" id="KW-0675">Receptor</keyword>
<gene>
    <name evidence="14" type="ORF">HPB51_028265</name>
</gene>
<comment type="subcellular location">
    <subcellularLocation>
        <location evidence="1">Membrane</location>
        <topology evidence="1">Multi-pass membrane protein</topology>
    </subcellularLocation>
</comment>
<evidence type="ECO:0000256" key="9">
    <source>
        <dbReference type="ARBA" id="ARBA00023180"/>
    </source>
</evidence>
<reference evidence="14" key="2">
    <citation type="submission" date="2021-09" db="EMBL/GenBank/DDBJ databases">
        <authorList>
            <person name="Jia N."/>
            <person name="Wang J."/>
            <person name="Shi W."/>
            <person name="Du L."/>
            <person name="Sun Y."/>
            <person name="Zhan W."/>
            <person name="Jiang J."/>
            <person name="Wang Q."/>
            <person name="Zhang B."/>
            <person name="Ji P."/>
            <person name="Sakyi L.B."/>
            <person name="Cui X."/>
            <person name="Yuan T."/>
            <person name="Jiang B."/>
            <person name="Yang W."/>
            <person name="Lam T.T.-Y."/>
            <person name="Chang Q."/>
            <person name="Ding S."/>
            <person name="Wang X."/>
            <person name="Zhu J."/>
            <person name="Ruan X."/>
            <person name="Zhao L."/>
            <person name="Wei J."/>
            <person name="Que T."/>
            <person name="Du C."/>
            <person name="Cheng J."/>
            <person name="Dai P."/>
            <person name="Han X."/>
            <person name="Huang E."/>
            <person name="Gao Y."/>
            <person name="Liu J."/>
            <person name="Shao H."/>
            <person name="Ye R."/>
            <person name="Li L."/>
            <person name="Wei W."/>
            <person name="Wang X."/>
            <person name="Wang C."/>
            <person name="Huo Q."/>
            <person name="Li W."/>
            <person name="Guo W."/>
            <person name="Chen H."/>
            <person name="Chen S."/>
            <person name="Zhou L."/>
            <person name="Zhou L."/>
            <person name="Ni X."/>
            <person name="Tian J."/>
            <person name="Zhou Y."/>
            <person name="Sheng Y."/>
            <person name="Liu T."/>
            <person name="Pan Y."/>
            <person name="Xia L."/>
            <person name="Li J."/>
            <person name="Zhao F."/>
            <person name="Cao W."/>
        </authorList>
    </citation>
    <scope>NUCLEOTIDE SEQUENCE</scope>
    <source>
        <strain evidence="14">Rmic-2018</strain>
        <tissue evidence="14">Larvae</tissue>
    </source>
</reference>
<dbReference type="SMART" id="SM00079">
    <property type="entry name" value="PBPe"/>
    <property type="match status" value="1"/>
</dbReference>
<protein>
    <recommendedName>
        <fullName evidence="13">Ionotropic glutamate receptor C-terminal domain-containing protein</fullName>
    </recommendedName>
</protein>
<dbReference type="AlphaFoldDB" id="A0A9J6CXZ4"/>
<keyword evidence="9" id="KW-0325">Glycoprotein</keyword>
<evidence type="ECO:0000259" key="13">
    <source>
        <dbReference type="SMART" id="SM00079"/>
    </source>
</evidence>
<dbReference type="FunFam" id="3.40.190.10:FF:000061">
    <property type="entry name" value="Glutamate receptor, ionotropic kainate"/>
    <property type="match status" value="1"/>
</dbReference>
<keyword evidence="6" id="KW-0406">Ion transport</keyword>
<keyword evidence="15" id="KW-1185">Reference proteome</keyword>
<dbReference type="EMBL" id="JABSTU010004945">
    <property type="protein sequence ID" value="KAH7950702.1"/>
    <property type="molecule type" value="Genomic_DNA"/>
</dbReference>
<name>A0A9J6CXZ4_RHIMP</name>
<evidence type="ECO:0000256" key="11">
    <source>
        <dbReference type="ARBA" id="ARBA00023303"/>
    </source>
</evidence>
<dbReference type="InterPro" id="IPR015683">
    <property type="entry name" value="Ionotropic_Glu_rcpt"/>
</dbReference>
<dbReference type="GO" id="GO:0015276">
    <property type="term" value="F:ligand-gated monoatomic ion channel activity"/>
    <property type="evidence" value="ECO:0007669"/>
    <property type="project" value="InterPro"/>
</dbReference>
<keyword evidence="4 12" id="KW-0812">Transmembrane</keyword>
<dbReference type="PANTHER" id="PTHR18966">
    <property type="entry name" value="IONOTROPIC GLUTAMATE RECEPTOR"/>
    <property type="match status" value="1"/>
</dbReference>
<reference evidence="14" key="1">
    <citation type="journal article" date="2020" name="Cell">
        <title>Large-Scale Comparative Analyses of Tick Genomes Elucidate Their Genetic Diversity and Vector Capacities.</title>
        <authorList>
            <consortium name="Tick Genome and Microbiome Consortium (TIGMIC)"/>
            <person name="Jia N."/>
            <person name="Wang J."/>
            <person name="Shi W."/>
            <person name="Du L."/>
            <person name="Sun Y."/>
            <person name="Zhan W."/>
            <person name="Jiang J.F."/>
            <person name="Wang Q."/>
            <person name="Zhang B."/>
            <person name="Ji P."/>
            <person name="Bell-Sakyi L."/>
            <person name="Cui X.M."/>
            <person name="Yuan T.T."/>
            <person name="Jiang B.G."/>
            <person name="Yang W.F."/>
            <person name="Lam T.T."/>
            <person name="Chang Q.C."/>
            <person name="Ding S.J."/>
            <person name="Wang X.J."/>
            <person name="Zhu J.G."/>
            <person name="Ruan X.D."/>
            <person name="Zhao L."/>
            <person name="Wei J.T."/>
            <person name="Ye R.Z."/>
            <person name="Que T.C."/>
            <person name="Du C.H."/>
            <person name="Zhou Y.H."/>
            <person name="Cheng J.X."/>
            <person name="Dai P.F."/>
            <person name="Guo W.B."/>
            <person name="Han X.H."/>
            <person name="Huang E.J."/>
            <person name="Li L.F."/>
            <person name="Wei W."/>
            <person name="Gao Y.C."/>
            <person name="Liu J.Z."/>
            <person name="Shao H.Z."/>
            <person name="Wang X."/>
            <person name="Wang C.C."/>
            <person name="Yang T.C."/>
            <person name="Huo Q.B."/>
            <person name="Li W."/>
            <person name="Chen H.Y."/>
            <person name="Chen S.E."/>
            <person name="Zhou L.G."/>
            <person name="Ni X.B."/>
            <person name="Tian J.H."/>
            <person name="Sheng Y."/>
            <person name="Liu T."/>
            <person name="Pan Y.S."/>
            <person name="Xia L.Y."/>
            <person name="Li J."/>
            <person name="Zhao F."/>
            <person name="Cao W.C."/>
        </authorList>
    </citation>
    <scope>NUCLEOTIDE SEQUENCE</scope>
    <source>
        <strain evidence="14">Rmic-2018</strain>
    </source>
</reference>
<keyword evidence="3" id="KW-0813">Transport</keyword>
<evidence type="ECO:0000256" key="4">
    <source>
        <dbReference type="ARBA" id="ARBA00022692"/>
    </source>
</evidence>
<evidence type="ECO:0000256" key="2">
    <source>
        <dbReference type="ARBA" id="ARBA00008685"/>
    </source>
</evidence>
<dbReference type="Gene3D" id="3.40.190.10">
    <property type="entry name" value="Periplasmic binding protein-like II"/>
    <property type="match status" value="2"/>
</dbReference>
<dbReference type="InterPro" id="IPR001320">
    <property type="entry name" value="Iontro_rcpt_C"/>
</dbReference>
<evidence type="ECO:0000256" key="5">
    <source>
        <dbReference type="ARBA" id="ARBA00022989"/>
    </source>
</evidence>
<evidence type="ECO:0000256" key="12">
    <source>
        <dbReference type="SAM" id="Phobius"/>
    </source>
</evidence>
<sequence>MMHRNNIYRRNEEMRDLRPLAFHCSIDACRTLLRKEKIGRAMVATGDLQILDLEITGSQGWRHETYEMMWHAMKEDLVSSITEGIERVERGGYAFLMESTNIEYVARRRCQLKQIGGLLDFKGYGIATPHGSPYRNILSSTLLRLQERGTLQKIKDRWWKVQDPLKGCPTTEAGKSTTDAASELGLRTVGGVFVVLLAGLGLACLIAFAELFCKARLGSS</sequence>
<evidence type="ECO:0000256" key="1">
    <source>
        <dbReference type="ARBA" id="ARBA00004141"/>
    </source>
</evidence>
<evidence type="ECO:0000256" key="10">
    <source>
        <dbReference type="ARBA" id="ARBA00023286"/>
    </source>
</evidence>
<keyword evidence="10" id="KW-1071">Ligand-gated ion channel</keyword>
<dbReference type="GO" id="GO:0016020">
    <property type="term" value="C:membrane"/>
    <property type="evidence" value="ECO:0007669"/>
    <property type="project" value="UniProtKB-SubCell"/>
</dbReference>
<dbReference type="Proteomes" id="UP000821866">
    <property type="component" value="Unassembled WGS sequence"/>
</dbReference>